<reference evidence="2 3" key="1">
    <citation type="journal article" date="2018" name="Front. Plant Sci.">
        <title>Red Clover (Trifolium pratense) and Zigzag Clover (T. medium) - A Picture of Genomic Similarities and Differences.</title>
        <authorList>
            <person name="Dluhosova J."/>
            <person name="Istvanek J."/>
            <person name="Nedelnik J."/>
            <person name="Repkova J."/>
        </authorList>
    </citation>
    <scope>NUCLEOTIDE SEQUENCE [LARGE SCALE GENOMIC DNA]</scope>
    <source>
        <strain evidence="3">cv. 10/8</strain>
        <tissue evidence="2">Leaf</tissue>
    </source>
</reference>
<comment type="caution">
    <text evidence="2">The sequence shown here is derived from an EMBL/GenBank/DDBJ whole genome shotgun (WGS) entry which is preliminary data.</text>
</comment>
<evidence type="ECO:0000313" key="3">
    <source>
        <dbReference type="Proteomes" id="UP000265520"/>
    </source>
</evidence>
<dbReference type="Proteomes" id="UP000265520">
    <property type="component" value="Unassembled WGS sequence"/>
</dbReference>
<evidence type="ECO:0000256" key="1">
    <source>
        <dbReference type="SAM" id="Phobius"/>
    </source>
</evidence>
<protein>
    <submittedName>
        <fullName evidence="2">Inactive rhomboid protein 1</fullName>
    </submittedName>
</protein>
<feature type="transmembrane region" description="Helical" evidence="1">
    <location>
        <begin position="20"/>
        <end position="40"/>
    </location>
</feature>
<feature type="non-terminal residue" evidence="2">
    <location>
        <position position="59"/>
    </location>
</feature>
<keyword evidence="1" id="KW-1133">Transmembrane helix</keyword>
<dbReference type="EMBL" id="LXQA010033454">
    <property type="protein sequence ID" value="MCH96856.1"/>
    <property type="molecule type" value="Genomic_DNA"/>
</dbReference>
<keyword evidence="3" id="KW-1185">Reference proteome</keyword>
<gene>
    <name evidence="2" type="ORF">A2U01_0017846</name>
</gene>
<keyword evidence="1" id="KW-0812">Transmembrane</keyword>
<keyword evidence="1" id="KW-0472">Membrane</keyword>
<organism evidence="2 3">
    <name type="scientific">Trifolium medium</name>
    <dbReference type="NCBI Taxonomy" id="97028"/>
    <lineage>
        <taxon>Eukaryota</taxon>
        <taxon>Viridiplantae</taxon>
        <taxon>Streptophyta</taxon>
        <taxon>Embryophyta</taxon>
        <taxon>Tracheophyta</taxon>
        <taxon>Spermatophyta</taxon>
        <taxon>Magnoliopsida</taxon>
        <taxon>eudicotyledons</taxon>
        <taxon>Gunneridae</taxon>
        <taxon>Pentapetalae</taxon>
        <taxon>rosids</taxon>
        <taxon>fabids</taxon>
        <taxon>Fabales</taxon>
        <taxon>Fabaceae</taxon>
        <taxon>Papilionoideae</taxon>
        <taxon>50 kb inversion clade</taxon>
        <taxon>NPAAA clade</taxon>
        <taxon>Hologalegina</taxon>
        <taxon>IRL clade</taxon>
        <taxon>Trifolieae</taxon>
        <taxon>Trifolium</taxon>
    </lineage>
</organism>
<sequence length="59" mass="6285">MNSNEIGVAAPGTRTHTNYPAATAIYAVVSIVVFIVAMAINNCPTNNLGFERNCLAKFL</sequence>
<dbReference type="AlphaFoldDB" id="A0A392NAI7"/>
<evidence type="ECO:0000313" key="2">
    <source>
        <dbReference type="EMBL" id="MCH96856.1"/>
    </source>
</evidence>
<name>A0A392NAI7_9FABA</name>
<accession>A0A392NAI7</accession>
<proteinExistence type="predicted"/>